<proteinExistence type="predicted"/>
<dbReference type="InterPro" id="IPR008919">
    <property type="entry name" value="Retrov_capsid_N"/>
</dbReference>
<dbReference type="Pfam" id="PF02093">
    <property type="entry name" value="Gag_p30"/>
    <property type="match status" value="1"/>
</dbReference>
<evidence type="ECO:0000313" key="3">
    <source>
        <dbReference type="EMBL" id="TRZ06995.1"/>
    </source>
</evidence>
<feature type="non-terminal residue" evidence="3">
    <location>
        <position position="411"/>
    </location>
</feature>
<evidence type="ECO:0000256" key="1">
    <source>
        <dbReference type="SAM" id="MobiDB-lite"/>
    </source>
</evidence>
<dbReference type="GO" id="GO:0019068">
    <property type="term" value="P:virion assembly"/>
    <property type="evidence" value="ECO:0007669"/>
    <property type="project" value="InterPro"/>
</dbReference>
<feature type="non-terminal residue" evidence="3">
    <location>
        <position position="1"/>
    </location>
</feature>
<feature type="region of interest" description="Disordered" evidence="1">
    <location>
        <begin position="135"/>
        <end position="163"/>
    </location>
</feature>
<dbReference type="GO" id="GO:0003676">
    <property type="term" value="F:nucleic acid binding"/>
    <property type="evidence" value="ECO:0007669"/>
    <property type="project" value="InterPro"/>
</dbReference>
<feature type="region of interest" description="Disordered" evidence="1">
    <location>
        <begin position="356"/>
        <end position="378"/>
    </location>
</feature>
<dbReference type="OrthoDB" id="9049599at2759"/>
<dbReference type="InterPro" id="IPR050462">
    <property type="entry name" value="Retroviral_Gag-Pol_poly"/>
</dbReference>
<dbReference type="InterPro" id="IPR036875">
    <property type="entry name" value="Znf_CCHC_sf"/>
</dbReference>
<dbReference type="EMBL" id="SWJQ01002037">
    <property type="protein sequence ID" value="TRZ06995.1"/>
    <property type="molecule type" value="Genomic_DNA"/>
</dbReference>
<dbReference type="PANTHER" id="PTHR33166">
    <property type="entry name" value="GAG_P30 DOMAIN-CONTAINING PROTEIN"/>
    <property type="match status" value="1"/>
</dbReference>
<feature type="domain" description="Core shell protein Gag P30" evidence="2">
    <location>
        <begin position="192"/>
        <end position="296"/>
    </location>
</feature>
<dbReference type="AlphaFoldDB" id="A0A8K1D834"/>
<dbReference type="SUPFAM" id="SSF47943">
    <property type="entry name" value="Retrovirus capsid protein, N-terminal core domain"/>
    <property type="match status" value="1"/>
</dbReference>
<dbReference type="InterPro" id="IPR010999">
    <property type="entry name" value="Retrovr_matrix"/>
</dbReference>
<comment type="caution">
    <text evidence="3">The sequence shown here is derived from an EMBL/GenBank/DDBJ whole genome shotgun (WGS) entry which is preliminary data.</text>
</comment>
<organism evidence="3 4">
    <name type="scientific">Zosterops borbonicus</name>
    <dbReference type="NCBI Taxonomy" id="364589"/>
    <lineage>
        <taxon>Eukaryota</taxon>
        <taxon>Metazoa</taxon>
        <taxon>Chordata</taxon>
        <taxon>Craniata</taxon>
        <taxon>Vertebrata</taxon>
        <taxon>Euteleostomi</taxon>
        <taxon>Archelosauria</taxon>
        <taxon>Archosauria</taxon>
        <taxon>Dinosauria</taxon>
        <taxon>Saurischia</taxon>
        <taxon>Theropoda</taxon>
        <taxon>Coelurosauria</taxon>
        <taxon>Aves</taxon>
        <taxon>Neognathae</taxon>
        <taxon>Neoaves</taxon>
        <taxon>Telluraves</taxon>
        <taxon>Australaves</taxon>
        <taxon>Passeriformes</taxon>
        <taxon>Sylvioidea</taxon>
        <taxon>Zosteropidae</taxon>
        <taxon>Zosterops</taxon>
    </lineage>
</organism>
<dbReference type="Proteomes" id="UP000796761">
    <property type="component" value="Unassembled WGS sequence"/>
</dbReference>
<evidence type="ECO:0000313" key="4">
    <source>
        <dbReference type="Proteomes" id="UP000796761"/>
    </source>
</evidence>
<reference evidence="3" key="1">
    <citation type="submission" date="2019-04" db="EMBL/GenBank/DDBJ databases">
        <title>Genome assembly of Zosterops borbonicus 15179.</title>
        <authorList>
            <person name="Leroy T."/>
            <person name="Anselmetti Y."/>
            <person name="Tilak M.-K."/>
            <person name="Nabholz B."/>
        </authorList>
    </citation>
    <scope>NUCLEOTIDE SEQUENCE</scope>
    <source>
        <strain evidence="3">HGM_15179</strain>
        <tissue evidence="3">Muscle</tissue>
    </source>
</reference>
<dbReference type="SUPFAM" id="SSF47836">
    <property type="entry name" value="Retroviral matrix proteins"/>
    <property type="match status" value="1"/>
</dbReference>
<dbReference type="InterPro" id="IPR036946">
    <property type="entry name" value="G_retro_matrix_sf"/>
</dbReference>
<protein>
    <recommendedName>
        <fullName evidence="2">Core shell protein Gag P30 domain-containing protein</fullName>
    </recommendedName>
</protein>
<dbReference type="SUPFAM" id="SSF57756">
    <property type="entry name" value="Retrovirus zinc finger-like domains"/>
    <property type="match status" value="1"/>
</dbReference>
<dbReference type="Gene3D" id="1.10.375.10">
    <property type="entry name" value="Human Immunodeficiency Virus Type 1 Capsid Protein"/>
    <property type="match status" value="1"/>
</dbReference>
<dbReference type="Gene3D" id="4.10.60.10">
    <property type="entry name" value="Zinc finger, CCHC-type"/>
    <property type="match status" value="1"/>
</dbReference>
<sequence length="411" mass="47246">LAGYDGTEIKRELVKLCTQWWPLYKLDEGVKWPENGTLDYETLLQLMLFLRREQKWSEVTYADMFFSLRNHPEWQRDCGMRPPSDPLVLALEKDNKATKGKPKQCCSTCSINQRCTHPNKVYQIEALEQETELYPPLPSSDSEWDEPEPPPSGPIASRTRKQTRGVIQAPLRQAMTSDGETKLIKVPFSSIDLEIWEKGAKGYRSDPIGVAKKMKFIIKQHLPDWADLQLLLDALKETEKQLVLKVAKDLAEDDCRTTQEDVKDVFPLQDPGWDPNEDEGLGRLRRYQELIVKGLERQLINLFLGQSTGDIRRKLQKIRGPDSRNLEALLDEAWRVFSNREEGYKPGMKKLVAEAKEKEKGKHGHGPPKQGPPQLGKDQCAFCRKTGHWFFQCPELRKGDEHRKGSQKGEK</sequence>
<dbReference type="InterPro" id="IPR003036">
    <property type="entry name" value="Gag_P30"/>
</dbReference>
<keyword evidence="4" id="KW-1185">Reference proteome</keyword>
<accession>A0A8K1D834</accession>
<evidence type="ECO:0000259" key="2">
    <source>
        <dbReference type="Pfam" id="PF02093"/>
    </source>
</evidence>
<dbReference type="Gene3D" id="1.10.150.180">
    <property type="entry name" value="Gamma-retroviral matrix domain"/>
    <property type="match status" value="1"/>
</dbReference>
<name>A0A8K1D834_9PASS</name>
<dbReference type="GO" id="GO:0008270">
    <property type="term" value="F:zinc ion binding"/>
    <property type="evidence" value="ECO:0007669"/>
    <property type="project" value="InterPro"/>
</dbReference>
<gene>
    <name evidence="3" type="ORF">HGM15179_020111</name>
</gene>